<feature type="domain" description="Acyl-CoA thioesterase 2 C-terminal" evidence="3">
    <location>
        <begin position="61"/>
        <end position="185"/>
    </location>
</feature>
<dbReference type="SUPFAM" id="SSF54637">
    <property type="entry name" value="Thioesterase/thiol ester dehydrase-isomerase"/>
    <property type="match status" value="1"/>
</dbReference>
<comment type="caution">
    <text evidence="4">The sequence shown here is derived from an EMBL/GenBank/DDBJ whole genome shotgun (WGS) entry which is preliminary data.</text>
</comment>
<dbReference type="GO" id="GO:0009062">
    <property type="term" value="P:fatty acid catabolic process"/>
    <property type="evidence" value="ECO:0007669"/>
    <property type="project" value="TreeGrafter"/>
</dbReference>
<dbReference type="InterPro" id="IPR025652">
    <property type="entry name" value="TesB_C"/>
</dbReference>
<evidence type="ECO:0000259" key="3">
    <source>
        <dbReference type="Pfam" id="PF02551"/>
    </source>
</evidence>
<dbReference type="Pfam" id="PF02551">
    <property type="entry name" value="Acyl_CoA_thio"/>
    <property type="match status" value="1"/>
</dbReference>
<feature type="region of interest" description="Disordered" evidence="2">
    <location>
        <begin position="1"/>
        <end position="31"/>
    </location>
</feature>
<organism evidence="4 5">
    <name type="scientific">Pinctada imbricata</name>
    <name type="common">Atlantic pearl-oyster</name>
    <name type="synonym">Pinctada martensii</name>
    <dbReference type="NCBI Taxonomy" id="66713"/>
    <lineage>
        <taxon>Eukaryota</taxon>
        <taxon>Metazoa</taxon>
        <taxon>Spiralia</taxon>
        <taxon>Lophotrochozoa</taxon>
        <taxon>Mollusca</taxon>
        <taxon>Bivalvia</taxon>
        <taxon>Autobranchia</taxon>
        <taxon>Pteriomorphia</taxon>
        <taxon>Pterioida</taxon>
        <taxon>Pterioidea</taxon>
        <taxon>Pteriidae</taxon>
        <taxon>Pinctada</taxon>
    </lineage>
</organism>
<proteinExistence type="inferred from homology"/>
<dbReference type="GO" id="GO:0005782">
    <property type="term" value="C:peroxisomal matrix"/>
    <property type="evidence" value="ECO:0007669"/>
    <property type="project" value="TreeGrafter"/>
</dbReference>
<dbReference type="PANTHER" id="PTHR11066">
    <property type="entry name" value="ACYL-COA THIOESTERASE"/>
    <property type="match status" value="1"/>
</dbReference>
<dbReference type="InterPro" id="IPR042171">
    <property type="entry name" value="Acyl-CoA_hotdog"/>
</dbReference>
<dbReference type="InterPro" id="IPR029069">
    <property type="entry name" value="HotDog_dom_sf"/>
</dbReference>
<evidence type="ECO:0000256" key="1">
    <source>
        <dbReference type="ARBA" id="ARBA00006538"/>
    </source>
</evidence>
<dbReference type="GO" id="GO:0047617">
    <property type="term" value="F:fatty acyl-CoA hydrolase activity"/>
    <property type="evidence" value="ECO:0007669"/>
    <property type="project" value="InterPro"/>
</dbReference>
<dbReference type="Proteomes" id="UP001186944">
    <property type="component" value="Unassembled WGS sequence"/>
</dbReference>
<name>A0AA88XK53_PINIB</name>
<protein>
    <recommendedName>
        <fullName evidence="3">Acyl-CoA thioesterase 2 C-terminal domain-containing protein</fullName>
    </recommendedName>
</protein>
<evidence type="ECO:0000313" key="4">
    <source>
        <dbReference type="EMBL" id="KAK3085810.1"/>
    </source>
</evidence>
<dbReference type="CDD" id="cd03444">
    <property type="entry name" value="Thioesterase_II_repeat1"/>
    <property type="match status" value="1"/>
</dbReference>
<dbReference type="Gene3D" id="2.40.160.210">
    <property type="entry name" value="Acyl-CoA thioesterase, double hotdog domain"/>
    <property type="match status" value="1"/>
</dbReference>
<dbReference type="AlphaFoldDB" id="A0AA88XK53"/>
<evidence type="ECO:0000256" key="2">
    <source>
        <dbReference type="SAM" id="MobiDB-lite"/>
    </source>
</evidence>
<gene>
    <name evidence="4" type="ORF">FSP39_008941</name>
</gene>
<dbReference type="InterPro" id="IPR003703">
    <property type="entry name" value="Acyl_CoA_thio"/>
</dbReference>
<evidence type="ECO:0000313" key="5">
    <source>
        <dbReference type="Proteomes" id="UP001186944"/>
    </source>
</evidence>
<keyword evidence="5" id="KW-1185">Reference proteome</keyword>
<sequence length="193" mass="22066">MQASFKCEEEDPLQHQFTMPQVPGPEGLESSNDFLQRQLDENPDTMSEKERKMIINMLKQKFHVDKRPVDPELYHLRKQGEPKRYVWVRAQGNIGENLKLQQCVAGFISDIALLGAAMQPAPTGHKVGFITSLDHSMWFHNPFRADEWMLYEIESPQCGKGKALSIGRMWRQDGVLAVSMAQEGVVRSHKSML</sequence>
<comment type="similarity">
    <text evidence="1">Belongs to the C/M/P thioester hydrolase family.</text>
</comment>
<dbReference type="EMBL" id="VSWD01000012">
    <property type="protein sequence ID" value="KAK3085810.1"/>
    <property type="molecule type" value="Genomic_DNA"/>
</dbReference>
<accession>A0AA88XK53</accession>
<dbReference type="PANTHER" id="PTHR11066:SF34">
    <property type="entry name" value="ACYL-COENZYME A THIOESTERASE 8"/>
    <property type="match status" value="1"/>
</dbReference>
<reference evidence="4" key="1">
    <citation type="submission" date="2019-08" db="EMBL/GenBank/DDBJ databases">
        <title>The improved chromosome-level genome for the pearl oyster Pinctada fucata martensii using PacBio sequencing and Hi-C.</title>
        <authorList>
            <person name="Zheng Z."/>
        </authorList>
    </citation>
    <scope>NUCLEOTIDE SEQUENCE</scope>
    <source>
        <strain evidence="4">ZZ-2019</strain>
        <tissue evidence="4">Adductor muscle</tissue>
    </source>
</reference>
<dbReference type="GO" id="GO:0006637">
    <property type="term" value="P:acyl-CoA metabolic process"/>
    <property type="evidence" value="ECO:0007669"/>
    <property type="project" value="InterPro"/>
</dbReference>